<comment type="caution">
    <text evidence="1">The sequence shown here is derived from an EMBL/GenBank/DDBJ whole genome shotgun (WGS) entry which is preliminary data.</text>
</comment>
<protein>
    <recommendedName>
        <fullName evidence="2">DNA-binding protein</fullName>
    </recommendedName>
</protein>
<gene>
    <name evidence="1" type="ORF">S01H4_44121</name>
</gene>
<evidence type="ECO:0000313" key="1">
    <source>
        <dbReference type="EMBL" id="GAH03964.1"/>
    </source>
</evidence>
<proteinExistence type="predicted"/>
<sequence length="93" mass="10793">MIESKIYTNAEIPAALSDGKSGFMSSPNLLTEDELIRFLRIPEISKAQNLHNVIAHLKRYRNLPCIHICRQPLYPLDAVLRWIEETTQKEMTR</sequence>
<accession>X1DG27</accession>
<name>X1DG27_9ZZZZ</name>
<dbReference type="AlphaFoldDB" id="X1DG27"/>
<dbReference type="EMBL" id="BART01024423">
    <property type="protein sequence ID" value="GAH03964.1"/>
    <property type="molecule type" value="Genomic_DNA"/>
</dbReference>
<organism evidence="1">
    <name type="scientific">marine sediment metagenome</name>
    <dbReference type="NCBI Taxonomy" id="412755"/>
    <lineage>
        <taxon>unclassified sequences</taxon>
        <taxon>metagenomes</taxon>
        <taxon>ecological metagenomes</taxon>
    </lineage>
</organism>
<reference evidence="1" key="1">
    <citation type="journal article" date="2014" name="Front. Microbiol.">
        <title>High frequency of phylogenetically diverse reductive dehalogenase-homologous genes in deep subseafloor sedimentary metagenomes.</title>
        <authorList>
            <person name="Kawai M."/>
            <person name="Futagami T."/>
            <person name="Toyoda A."/>
            <person name="Takaki Y."/>
            <person name="Nishi S."/>
            <person name="Hori S."/>
            <person name="Arai W."/>
            <person name="Tsubouchi T."/>
            <person name="Morono Y."/>
            <person name="Uchiyama I."/>
            <person name="Ito T."/>
            <person name="Fujiyama A."/>
            <person name="Inagaki F."/>
            <person name="Takami H."/>
        </authorList>
    </citation>
    <scope>NUCLEOTIDE SEQUENCE</scope>
    <source>
        <strain evidence="1">Expedition CK06-06</strain>
    </source>
</reference>
<evidence type="ECO:0008006" key="2">
    <source>
        <dbReference type="Google" id="ProtNLM"/>
    </source>
</evidence>